<proteinExistence type="predicted"/>
<protein>
    <recommendedName>
        <fullName evidence="3">Lipoprotein</fullName>
    </recommendedName>
</protein>
<keyword evidence="2" id="KW-1185">Reference proteome</keyword>
<comment type="caution">
    <text evidence="1">The sequence shown here is derived from an EMBL/GenBank/DDBJ whole genome shotgun (WGS) entry which is preliminary data.</text>
</comment>
<dbReference type="EMBL" id="JACXAH010000062">
    <property type="protein sequence ID" value="MBD1373991.1"/>
    <property type="molecule type" value="Genomic_DNA"/>
</dbReference>
<evidence type="ECO:0000313" key="1">
    <source>
        <dbReference type="EMBL" id="MBD1373991.1"/>
    </source>
</evidence>
<organism evidence="1 2">
    <name type="scientific">Polycladospora coralii</name>
    <dbReference type="NCBI Taxonomy" id="2771432"/>
    <lineage>
        <taxon>Bacteria</taxon>
        <taxon>Bacillati</taxon>
        <taxon>Bacillota</taxon>
        <taxon>Bacilli</taxon>
        <taxon>Bacillales</taxon>
        <taxon>Thermoactinomycetaceae</taxon>
        <taxon>Polycladospora</taxon>
    </lineage>
</organism>
<dbReference type="AlphaFoldDB" id="A0A926N8F8"/>
<accession>A0A926N8F8</accession>
<gene>
    <name evidence="1" type="ORF">IC620_16750</name>
</gene>
<evidence type="ECO:0008006" key="3">
    <source>
        <dbReference type="Google" id="ProtNLM"/>
    </source>
</evidence>
<dbReference type="PROSITE" id="PS51257">
    <property type="entry name" value="PROKAR_LIPOPROTEIN"/>
    <property type="match status" value="1"/>
</dbReference>
<evidence type="ECO:0000313" key="2">
    <source>
        <dbReference type="Proteomes" id="UP000661691"/>
    </source>
</evidence>
<dbReference type="Proteomes" id="UP000661691">
    <property type="component" value="Unassembled WGS sequence"/>
</dbReference>
<sequence>MRDKLLLIVMIIGILSVGCSNEAEEMENIHKTEGASIQGFTPDQIAVLYQNAKVQNNPRRQLALSTSDIESDILKGLEDPKFEKDFGPKKDTQLSSSYNLTEYKLNDSIFFYQFENLESGSDSDRIKVVKTPKGWKIASHGYDTKKELNKLIEQKGTYFKGNNVGHEIYEGDVCIWQNKNTQFGNRKVQTY</sequence>
<name>A0A926N8F8_9BACL</name>
<dbReference type="RefSeq" id="WP_191142915.1">
    <property type="nucleotide sequence ID" value="NZ_JACXAH010000062.1"/>
</dbReference>
<reference evidence="2" key="1">
    <citation type="submission" date="2022-10" db="EMBL/GenBank/DDBJ databases">
        <title>A novel bacterium of genus Hazenella, isolated from South China Sea.</title>
        <authorList>
            <person name="Huang H."/>
            <person name="Mo K."/>
            <person name="Hu Y."/>
        </authorList>
    </citation>
    <scope>NUCLEOTIDE SEQUENCE [LARGE SCALE GENOMIC DNA]</scope>
    <source>
        <strain evidence="2">IB182357</strain>
    </source>
</reference>
<feature type="non-terminal residue" evidence="1">
    <location>
        <position position="191"/>
    </location>
</feature>